<gene>
    <name evidence="2" type="ORF">ACEWY4_025176</name>
</gene>
<evidence type="ECO:0000313" key="2">
    <source>
        <dbReference type="EMBL" id="KAL2079432.1"/>
    </source>
</evidence>
<evidence type="ECO:0000313" key="3">
    <source>
        <dbReference type="Proteomes" id="UP001591681"/>
    </source>
</evidence>
<dbReference type="AlphaFoldDB" id="A0ABD1IWT4"/>
<feature type="compositionally biased region" description="Basic residues" evidence="1">
    <location>
        <begin position="118"/>
        <end position="132"/>
    </location>
</feature>
<feature type="region of interest" description="Disordered" evidence="1">
    <location>
        <begin position="57"/>
        <end position="145"/>
    </location>
</feature>
<comment type="caution">
    <text evidence="2">The sequence shown here is derived from an EMBL/GenBank/DDBJ whole genome shotgun (WGS) entry which is preliminary data.</text>
</comment>
<accession>A0ABD1IWT4</accession>
<keyword evidence="3" id="KW-1185">Reference proteome</keyword>
<name>A0ABD1IWT4_9TELE</name>
<protein>
    <submittedName>
        <fullName evidence="2">Uncharacterized protein</fullName>
    </submittedName>
</protein>
<dbReference type="Proteomes" id="UP001591681">
    <property type="component" value="Unassembled WGS sequence"/>
</dbReference>
<reference evidence="2 3" key="1">
    <citation type="submission" date="2024-09" db="EMBL/GenBank/DDBJ databases">
        <title>A chromosome-level genome assembly of Gray's grenadier anchovy, Coilia grayii.</title>
        <authorList>
            <person name="Fu Z."/>
        </authorList>
    </citation>
    <scope>NUCLEOTIDE SEQUENCE [LARGE SCALE GENOMIC DNA]</scope>
    <source>
        <strain evidence="2">G4</strain>
        <tissue evidence="2">Muscle</tissue>
    </source>
</reference>
<evidence type="ECO:0000256" key="1">
    <source>
        <dbReference type="SAM" id="MobiDB-lite"/>
    </source>
</evidence>
<dbReference type="EMBL" id="JBHFQA010000022">
    <property type="protein sequence ID" value="KAL2079432.1"/>
    <property type="molecule type" value="Genomic_DNA"/>
</dbReference>
<sequence length="145" mass="16714">MRLSRLYCGPLVHQAALRLRSGMSPESFLSAGPFPMQLFVDLQNAVLDSLDANVRDRLQKASRPNSPRQRRTKSVGSMDELVAQFQHFEVEDDEDEDYGRRGGRSKSDDDEDGQLRRAACHIRTRHKKKSRNLHPLNKRDRVNWA</sequence>
<organism evidence="2 3">
    <name type="scientific">Coilia grayii</name>
    <name type="common">Gray's grenadier anchovy</name>
    <dbReference type="NCBI Taxonomy" id="363190"/>
    <lineage>
        <taxon>Eukaryota</taxon>
        <taxon>Metazoa</taxon>
        <taxon>Chordata</taxon>
        <taxon>Craniata</taxon>
        <taxon>Vertebrata</taxon>
        <taxon>Euteleostomi</taxon>
        <taxon>Actinopterygii</taxon>
        <taxon>Neopterygii</taxon>
        <taxon>Teleostei</taxon>
        <taxon>Clupei</taxon>
        <taxon>Clupeiformes</taxon>
        <taxon>Clupeoidei</taxon>
        <taxon>Engraulidae</taxon>
        <taxon>Coilinae</taxon>
        <taxon>Coilia</taxon>
    </lineage>
</organism>
<proteinExistence type="predicted"/>